<evidence type="ECO:0000313" key="2">
    <source>
        <dbReference type="Proteomes" id="UP000095662"/>
    </source>
</evidence>
<protein>
    <submittedName>
        <fullName evidence="1">Uncharacterized protein</fullName>
    </submittedName>
</protein>
<dbReference type="EMBL" id="CZBY01000006">
    <property type="protein sequence ID" value="CUQ84893.1"/>
    <property type="molecule type" value="Genomic_DNA"/>
</dbReference>
<name>A0A174ZC51_9FIRM</name>
<sequence>MTEQEFFTYKGLPLVRKDNTIYYGNMSDKYVAMLTVLSTHKVKDLEIADKTRVQLMSTDPKTPATEIITKTSERGSLYEALDVASIWLSKNN</sequence>
<reference evidence="1 2" key="1">
    <citation type="submission" date="2015-09" db="EMBL/GenBank/DDBJ databases">
        <authorList>
            <consortium name="Pathogen Informatics"/>
        </authorList>
    </citation>
    <scope>NUCLEOTIDE SEQUENCE [LARGE SCALE GENOMIC DNA]</scope>
    <source>
        <strain evidence="1 2">2789STDY5834928</strain>
    </source>
</reference>
<organism evidence="1 2">
    <name type="scientific">[Eubacterium] siraeum</name>
    <dbReference type="NCBI Taxonomy" id="39492"/>
    <lineage>
        <taxon>Bacteria</taxon>
        <taxon>Bacillati</taxon>
        <taxon>Bacillota</taxon>
        <taxon>Clostridia</taxon>
        <taxon>Eubacteriales</taxon>
        <taxon>Oscillospiraceae</taxon>
        <taxon>Oscillospiraceae incertae sedis</taxon>
    </lineage>
</organism>
<proteinExistence type="predicted"/>
<accession>A0A174ZC51</accession>
<dbReference type="STRING" id="39492.ERS852540_01003"/>
<dbReference type="AlphaFoldDB" id="A0A174ZC51"/>
<evidence type="ECO:0000313" key="1">
    <source>
        <dbReference type="EMBL" id="CUQ84893.1"/>
    </source>
</evidence>
<dbReference type="OrthoDB" id="1716553at2"/>
<gene>
    <name evidence="1" type="ORF">ERS852540_01003</name>
</gene>
<dbReference type="Proteomes" id="UP000095662">
    <property type="component" value="Unassembled WGS sequence"/>
</dbReference>